<dbReference type="GO" id="GO:0015344">
    <property type="term" value="F:siderophore uptake transmembrane transporter activity"/>
    <property type="evidence" value="ECO:0007669"/>
    <property type="project" value="TreeGrafter"/>
</dbReference>
<dbReference type="InterPro" id="IPR013784">
    <property type="entry name" value="Carb-bd-like_fold"/>
</dbReference>
<evidence type="ECO:0000256" key="1">
    <source>
        <dbReference type="SAM" id="MobiDB-lite"/>
    </source>
</evidence>
<dbReference type="GO" id="GO:0004180">
    <property type="term" value="F:carboxypeptidase activity"/>
    <property type="evidence" value="ECO:0007669"/>
    <property type="project" value="UniProtKB-KW"/>
</dbReference>
<dbReference type="Proteomes" id="UP000182409">
    <property type="component" value="Unassembled WGS sequence"/>
</dbReference>
<evidence type="ECO:0000313" key="5">
    <source>
        <dbReference type="Proteomes" id="UP000182409"/>
    </source>
</evidence>
<evidence type="ECO:0000313" key="4">
    <source>
        <dbReference type="EMBL" id="SEC63893.1"/>
    </source>
</evidence>
<dbReference type="EMBL" id="FNSD01000001">
    <property type="protein sequence ID" value="SEC63893.1"/>
    <property type="molecule type" value="Genomic_DNA"/>
</dbReference>
<protein>
    <submittedName>
        <fullName evidence="4">Carboxypeptidase regulatory-like domain-containing protein</fullName>
    </submittedName>
</protein>
<feature type="domain" description="TonB-dependent transporter Oar-like beta-barrel" evidence="3">
    <location>
        <begin position="245"/>
        <end position="1137"/>
    </location>
</feature>
<dbReference type="SUPFAM" id="SSF56935">
    <property type="entry name" value="Porins"/>
    <property type="match status" value="1"/>
</dbReference>
<dbReference type="InterPro" id="IPR057601">
    <property type="entry name" value="Oar-like_b-barrel"/>
</dbReference>
<dbReference type="Pfam" id="PF13620">
    <property type="entry name" value="CarboxypepD_reg"/>
    <property type="match status" value="1"/>
</dbReference>
<feature type="chain" id="PRO_5010267402" evidence="2">
    <location>
        <begin position="30"/>
        <end position="1144"/>
    </location>
</feature>
<keyword evidence="4" id="KW-0645">Protease</keyword>
<gene>
    <name evidence="4" type="ORF">SAMN05443244_3962</name>
</gene>
<dbReference type="InterPro" id="IPR039426">
    <property type="entry name" value="TonB-dep_rcpt-like"/>
</dbReference>
<dbReference type="PANTHER" id="PTHR30069">
    <property type="entry name" value="TONB-DEPENDENT OUTER MEMBRANE RECEPTOR"/>
    <property type="match status" value="1"/>
</dbReference>
<name>A0A1H4U567_9BACT</name>
<organism evidence="4 5">
    <name type="scientific">Terriglobus roseus</name>
    <dbReference type="NCBI Taxonomy" id="392734"/>
    <lineage>
        <taxon>Bacteria</taxon>
        <taxon>Pseudomonadati</taxon>
        <taxon>Acidobacteriota</taxon>
        <taxon>Terriglobia</taxon>
        <taxon>Terriglobales</taxon>
        <taxon>Acidobacteriaceae</taxon>
        <taxon>Terriglobus</taxon>
    </lineage>
</organism>
<evidence type="ECO:0000256" key="2">
    <source>
        <dbReference type="SAM" id="SignalP"/>
    </source>
</evidence>
<proteinExistence type="predicted"/>
<dbReference type="Pfam" id="PF25183">
    <property type="entry name" value="OMP_b-brl_4"/>
    <property type="match status" value="1"/>
</dbReference>
<keyword evidence="4" id="KW-0378">Hydrolase</keyword>
<keyword evidence="2" id="KW-0732">Signal</keyword>
<dbReference type="GO" id="GO:0044718">
    <property type="term" value="P:siderophore transmembrane transport"/>
    <property type="evidence" value="ECO:0007669"/>
    <property type="project" value="TreeGrafter"/>
</dbReference>
<dbReference type="GO" id="GO:0009279">
    <property type="term" value="C:cell outer membrane"/>
    <property type="evidence" value="ECO:0007669"/>
    <property type="project" value="TreeGrafter"/>
</dbReference>
<dbReference type="PANTHER" id="PTHR30069:SF46">
    <property type="entry name" value="OAR PROTEIN"/>
    <property type="match status" value="1"/>
</dbReference>
<reference evidence="4 5" key="1">
    <citation type="submission" date="2016-10" db="EMBL/GenBank/DDBJ databases">
        <authorList>
            <person name="de Groot N.N."/>
        </authorList>
    </citation>
    <scope>NUCLEOTIDE SEQUENCE [LARGE SCALE GENOMIC DNA]</scope>
    <source>
        <strain evidence="4 5">AB35.6</strain>
    </source>
</reference>
<dbReference type="AlphaFoldDB" id="A0A1H4U567"/>
<accession>A0A1H4U567</accession>
<sequence>MFSRFNRHVSLLQGAALVSLTAGPMLLHAQTVTATLAGTVLDSTDAVVSSAKVTVTNKAIGFTRTLSVDDQGRYNLANLQPGVYVVVVEATGFSTKTFNNITLNVGDVERLDLHVDAGSTAESVSVTAADTLLQTDTSSNATVIDNKQVVELPLANRQFYSLALLSPAAYQPAQNSTLGFRGGINIAGASEISNQFTVNGIYDNDMGVAQPSFRPSVEVIQEFRLLTGVYPAEYGRMSGGQVVIITKSGSNAFHGSAYEFIRNEYTDAKPYFTASGAKTPSFKQNTFGATIGGPIWKDKTFFFFGYEGQRIRQAVTALATVPTTAMLNGLFTGKTLYDPSTGLPMTPLAGTTNSYNLATAMAGTSKYHYGSTGAIAGQTIARLGFPAPNAAGTSNNYNFQETRTENMNEFTSRVDHRFSEKDSINGSFNLFKDPAFEPSNSLCSSYVVPKFGCYTNQISTLVNATYDRVLTASMVNDLRLGFQRLQQPRVQEDNTAIGAAYTGLPGGPYFNQANYANNLGLPNTAISGYATIGGATNLPQNRWDNHYQVADTFTWTHGAHTFKLGADLLLAKSTNVITSSGRGAFVVNDASIATLAGTGNHVGYTGDSVADFLLGLTYTSTIGATAGTVYLNFQGQDYFVQDDWKIKPNLTLNFGLRYEYDKPVYSPHNTTSNFSLSQQQFLAAGGSNPTSIYDPDYNNFAPRFGFSWQPYDQAKTVVKGATGVFYNTPLLYNQFLTTGTQSPFRNVSTFTSTQSVAATRTVNTISLDSPFSVPNSTPLPSCTTGAQTGCSASLSPLSIDRGYRTPYITEWSLGVEQQITSSMVFETTYFGSKGTRLPLSISANVINPSTYTVNSRVPRQSDRPFPNFSTVSSQGTRANSEFHSWQNSLKQTNRNGVTFLLAYTFAKSIDGGGGIGSGSNSSGTAQNPYNLRAERGLSDFDVRHRIVFSPVAELPFGKGKAYLNHGLSSALFGGFQLSGIFTFQTGRPFTITNSSSNNSGYFGNADRPNLVANPNAAVNTANGTKTHTVAQWFNTAAYSNPAAFVVVNGVVTQVGQFGTAGRNQVTGPKYTDLDLTLSRTFPIVERVNGQFRVESFNLLNHPNFLNPLGTGVQYVPTTTSTSSFGTITQANNPRDLQFSLRILY</sequence>
<feature type="region of interest" description="Disordered" evidence="1">
    <location>
        <begin position="854"/>
        <end position="874"/>
    </location>
</feature>
<evidence type="ECO:0000259" key="3">
    <source>
        <dbReference type="Pfam" id="PF25183"/>
    </source>
</evidence>
<dbReference type="Gene3D" id="2.60.40.1120">
    <property type="entry name" value="Carboxypeptidase-like, regulatory domain"/>
    <property type="match status" value="1"/>
</dbReference>
<keyword evidence="4" id="KW-0121">Carboxypeptidase</keyword>
<feature type="signal peptide" evidence="2">
    <location>
        <begin position="1"/>
        <end position="29"/>
    </location>
</feature>
<dbReference type="GO" id="GO:0030246">
    <property type="term" value="F:carbohydrate binding"/>
    <property type="evidence" value="ECO:0007669"/>
    <property type="project" value="InterPro"/>
</dbReference>
<dbReference type="SUPFAM" id="SSF49452">
    <property type="entry name" value="Starch-binding domain-like"/>
    <property type="match status" value="1"/>
</dbReference>